<keyword evidence="3" id="KW-1185">Reference proteome</keyword>
<dbReference type="EMBL" id="JACHHX010000005">
    <property type="protein sequence ID" value="MBB5015155.1"/>
    <property type="molecule type" value="Genomic_DNA"/>
</dbReference>
<organism evidence="2 3">
    <name type="scientific">Rehaibacterium terrae</name>
    <dbReference type="NCBI Taxonomy" id="1341696"/>
    <lineage>
        <taxon>Bacteria</taxon>
        <taxon>Pseudomonadati</taxon>
        <taxon>Pseudomonadota</taxon>
        <taxon>Gammaproteobacteria</taxon>
        <taxon>Lysobacterales</taxon>
        <taxon>Lysobacteraceae</taxon>
        <taxon>Rehaibacterium</taxon>
    </lineage>
</organism>
<dbReference type="RefSeq" id="WP_221301152.1">
    <property type="nucleotide sequence ID" value="NZ_JACHHX010000005.1"/>
</dbReference>
<reference evidence="2 3" key="1">
    <citation type="submission" date="2020-08" db="EMBL/GenBank/DDBJ databases">
        <title>Genomic Encyclopedia of Type Strains, Phase IV (KMG-IV): sequencing the most valuable type-strain genomes for metagenomic binning, comparative biology and taxonomic classification.</title>
        <authorList>
            <person name="Goeker M."/>
        </authorList>
    </citation>
    <scope>NUCLEOTIDE SEQUENCE [LARGE SCALE GENOMIC DNA]</scope>
    <source>
        <strain evidence="2 3">DSM 25897</strain>
    </source>
</reference>
<evidence type="ECO:0000313" key="2">
    <source>
        <dbReference type="EMBL" id="MBB5015155.1"/>
    </source>
</evidence>
<keyword evidence="1" id="KW-1133">Transmembrane helix</keyword>
<keyword evidence="1" id="KW-0472">Membrane</keyword>
<sequence length="48" mass="5318">MNTGIVNGLITAVLLAAFIGGWIWAWSSKRKPDFEAASRLPLEEETKE</sequence>
<dbReference type="Pfam" id="PF05545">
    <property type="entry name" value="FixQ"/>
    <property type="match status" value="1"/>
</dbReference>
<name>A0A7W7XZ83_9GAMM</name>
<gene>
    <name evidence="2" type="ORF">HNQ58_001036</name>
</gene>
<comment type="caution">
    <text evidence="2">The sequence shown here is derived from an EMBL/GenBank/DDBJ whole genome shotgun (WGS) entry which is preliminary data.</text>
</comment>
<feature type="transmembrane region" description="Helical" evidence="1">
    <location>
        <begin position="6"/>
        <end position="25"/>
    </location>
</feature>
<proteinExistence type="predicted"/>
<evidence type="ECO:0000313" key="3">
    <source>
        <dbReference type="Proteomes" id="UP000519004"/>
    </source>
</evidence>
<dbReference type="Proteomes" id="UP000519004">
    <property type="component" value="Unassembled WGS sequence"/>
</dbReference>
<protein>
    <submittedName>
        <fullName evidence="2">Cytochrome c oxidase cbb3-type subunit 4</fullName>
    </submittedName>
</protein>
<evidence type="ECO:0000256" key="1">
    <source>
        <dbReference type="SAM" id="Phobius"/>
    </source>
</evidence>
<keyword evidence="1" id="KW-0812">Transmembrane</keyword>
<dbReference type="InterPro" id="IPR008621">
    <property type="entry name" value="Cbb3-typ_cyt_oxidase_comp"/>
</dbReference>
<accession>A0A7W7XZ83</accession>
<dbReference type="AlphaFoldDB" id="A0A7W7XZ83"/>